<feature type="compositionally biased region" description="Low complexity" evidence="1">
    <location>
        <begin position="68"/>
        <end position="78"/>
    </location>
</feature>
<proteinExistence type="predicted"/>
<dbReference type="OrthoDB" id="691673at2759"/>
<feature type="region of interest" description="Disordered" evidence="1">
    <location>
        <begin position="38"/>
        <end position="78"/>
    </location>
</feature>
<evidence type="ECO:0000313" key="3">
    <source>
        <dbReference type="Proteomes" id="UP000585474"/>
    </source>
</evidence>
<protein>
    <submittedName>
        <fullName evidence="2">Uncharacterized protein</fullName>
    </submittedName>
</protein>
<sequence length="169" mass="20213">MEGHHRTTVAIDAGDRFPQWSVHETRRRIIEWEKEQRVVIASDDEDDNEESDRDKAGSRKKKGKVHKSGNSPSSGGNISILKETLEEFMKQQMQIEMEWLKAYKAKEEDRRLREMEWRQTMEALESERIVMERGWRQRDEQRRMIEEARAENRDALISALLNKLRREDM</sequence>
<dbReference type="EMBL" id="BJWL01000003">
    <property type="protein sequence ID" value="GFY83784.1"/>
    <property type="molecule type" value="Genomic_DNA"/>
</dbReference>
<keyword evidence="3" id="KW-1185">Reference proteome</keyword>
<feature type="compositionally biased region" description="Acidic residues" evidence="1">
    <location>
        <begin position="42"/>
        <end position="51"/>
    </location>
</feature>
<gene>
    <name evidence="2" type="ORF">Acr_03g0005580</name>
</gene>
<evidence type="ECO:0000313" key="2">
    <source>
        <dbReference type="EMBL" id="GFY83784.1"/>
    </source>
</evidence>
<organism evidence="2 3">
    <name type="scientific">Actinidia rufa</name>
    <dbReference type="NCBI Taxonomy" id="165716"/>
    <lineage>
        <taxon>Eukaryota</taxon>
        <taxon>Viridiplantae</taxon>
        <taxon>Streptophyta</taxon>
        <taxon>Embryophyta</taxon>
        <taxon>Tracheophyta</taxon>
        <taxon>Spermatophyta</taxon>
        <taxon>Magnoliopsida</taxon>
        <taxon>eudicotyledons</taxon>
        <taxon>Gunneridae</taxon>
        <taxon>Pentapetalae</taxon>
        <taxon>asterids</taxon>
        <taxon>Ericales</taxon>
        <taxon>Actinidiaceae</taxon>
        <taxon>Actinidia</taxon>
    </lineage>
</organism>
<comment type="caution">
    <text evidence="2">The sequence shown here is derived from an EMBL/GenBank/DDBJ whole genome shotgun (WGS) entry which is preliminary data.</text>
</comment>
<accession>A0A7J0EBA6</accession>
<dbReference type="PANTHER" id="PTHR21654">
    <property type="entry name" value="FI21293P1"/>
    <property type="match status" value="1"/>
</dbReference>
<dbReference type="AlphaFoldDB" id="A0A7J0EBA6"/>
<dbReference type="Proteomes" id="UP000585474">
    <property type="component" value="Unassembled WGS sequence"/>
</dbReference>
<reference evidence="2 3" key="1">
    <citation type="submission" date="2019-07" db="EMBL/GenBank/DDBJ databases">
        <title>De Novo Assembly of kiwifruit Actinidia rufa.</title>
        <authorList>
            <person name="Sugita-Konishi S."/>
            <person name="Sato K."/>
            <person name="Mori E."/>
            <person name="Abe Y."/>
            <person name="Kisaki G."/>
            <person name="Hamano K."/>
            <person name="Suezawa K."/>
            <person name="Otani M."/>
            <person name="Fukuda T."/>
            <person name="Manabe T."/>
            <person name="Gomi K."/>
            <person name="Tabuchi M."/>
            <person name="Akimitsu K."/>
            <person name="Kataoka I."/>
        </authorList>
    </citation>
    <scope>NUCLEOTIDE SEQUENCE [LARGE SCALE GENOMIC DNA]</scope>
    <source>
        <strain evidence="3">cv. Fuchu</strain>
    </source>
</reference>
<feature type="compositionally biased region" description="Basic residues" evidence="1">
    <location>
        <begin position="58"/>
        <end position="67"/>
    </location>
</feature>
<evidence type="ECO:0000256" key="1">
    <source>
        <dbReference type="SAM" id="MobiDB-lite"/>
    </source>
</evidence>
<dbReference type="PANTHER" id="PTHR21654:SF66">
    <property type="entry name" value="TRIHELIX TRANSCRIPTION FACTOR GT-3B"/>
    <property type="match status" value="1"/>
</dbReference>
<name>A0A7J0EBA6_9ERIC</name>